<dbReference type="EMBL" id="GL348717">
    <property type="protein sequence ID" value="EFH52166.1"/>
    <property type="molecule type" value="Genomic_DNA"/>
</dbReference>
<dbReference type="STRING" id="81972.D7LRX2"/>
<dbReference type="Gramene" id="fgenesh1_pg.C_scaffold_5001331">
    <property type="protein sequence ID" value="fgenesh1_pg.C_scaffold_5001331"/>
    <property type="gene ID" value="fgenesh1_pg.C_scaffold_5001331"/>
</dbReference>
<sequence>MIMSETKSKIKSQDILIDEGDEISQLKEEKEEDDCSDDQSSELDSEFDEKELDSDLKEEKRGVSVYKSLSSEFDDYVVNEKMGSGVLRALSYGFEVGDLVWAFASPYVRRMRRIDLVIVAFSGIVVMKSQQTVLKNFVRGVEEAMDEAIE</sequence>
<proteinExistence type="predicted"/>
<keyword evidence="3" id="KW-1185">Reference proteome</keyword>
<dbReference type="Proteomes" id="UP000008694">
    <property type="component" value="Unassembled WGS sequence"/>
</dbReference>
<feature type="region of interest" description="Disordered" evidence="1">
    <location>
        <begin position="26"/>
        <end position="55"/>
    </location>
</feature>
<evidence type="ECO:0000256" key="1">
    <source>
        <dbReference type="SAM" id="MobiDB-lite"/>
    </source>
</evidence>
<feature type="compositionally biased region" description="Acidic residues" evidence="1">
    <location>
        <begin position="30"/>
        <end position="52"/>
    </location>
</feature>
<protein>
    <submittedName>
        <fullName evidence="2">Uncharacterized protein</fullName>
    </submittedName>
</protein>
<evidence type="ECO:0000313" key="3">
    <source>
        <dbReference type="Proteomes" id="UP000008694"/>
    </source>
</evidence>
<accession>D7LRX2</accession>
<reference evidence="3" key="1">
    <citation type="journal article" date="2011" name="Nat. Genet.">
        <title>The Arabidopsis lyrata genome sequence and the basis of rapid genome size change.</title>
        <authorList>
            <person name="Hu T.T."/>
            <person name="Pattyn P."/>
            <person name="Bakker E.G."/>
            <person name="Cao J."/>
            <person name="Cheng J.-F."/>
            <person name="Clark R.M."/>
            <person name="Fahlgren N."/>
            <person name="Fawcett J.A."/>
            <person name="Grimwood J."/>
            <person name="Gundlach H."/>
            <person name="Haberer G."/>
            <person name="Hollister J.D."/>
            <person name="Ossowski S."/>
            <person name="Ottilar R.P."/>
            <person name="Salamov A.A."/>
            <person name="Schneeberger K."/>
            <person name="Spannagl M."/>
            <person name="Wang X."/>
            <person name="Yang L."/>
            <person name="Nasrallah M.E."/>
            <person name="Bergelson J."/>
            <person name="Carrington J.C."/>
            <person name="Gaut B.S."/>
            <person name="Schmutz J."/>
            <person name="Mayer K.F.X."/>
            <person name="Van de Peer Y."/>
            <person name="Grigoriev I.V."/>
            <person name="Nordborg M."/>
            <person name="Weigel D."/>
            <person name="Guo Y.-L."/>
        </authorList>
    </citation>
    <scope>NUCLEOTIDE SEQUENCE [LARGE SCALE GENOMIC DNA]</scope>
    <source>
        <strain evidence="3">cv. MN47</strain>
    </source>
</reference>
<evidence type="ECO:0000313" key="2">
    <source>
        <dbReference type="EMBL" id="EFH52166.1"/>
    </source>
</evidence>
<dbReference type="AlphaFoldDB" id="D7LRX2"/>
<organism evidence="3">
    <name type="scientific">Arabidopsis lyrata subsp. lyrata</name>
    <name type="common">Lyre-leaved rock-cress</name>
    <dbReference type="NCBI Taxonomy" id="81972"/>
    <lineage>
        <taxon>Eukaryota</taxon>
        <taxon>Viridiplantae</taxon>
        <taxon>Streptophyta</taxon>
        <taxon>Embryophyta</taxon>
        <taxon>Tracheophyta</taxon>
        <taxon>Spermatophyta</taxon>
        <taxon>Magnoliopsida</taxon>
        <taxon>eudicotyledons</taxon>
        <taxon>Gunneridae</taxon>
        <taxon>Pentapetalae</taxon>
        <taxon>rosids</taxon>
        <taxon>malvids</taxon>
        <taxon>Brassicales</taxon>
        <taxon>Brassicaceae</taxon>
        <taxon>Camelineae</taxon>
        <taxon>Arabidopsis</taxon>
    </lineage>
</organism>
<gene>
    <name evidence="2" type="ORF">ARALYDRAFT_347939</name>
</gene>
<name>D7LRX2_ARALL</name>
<dbReference type="HOGENOM" id="CLU_1743017_0_0_1"/>